<gene>
    <name evidence="5" type="ORF">NX782_16400</name>
</gene>
<dbReference type="PANTHER" id="PTHR30386:SF24">
    <property type="entry name" value="MULTIDRUG RESISTANCE EFFLUX PUMP"/>
    <property type="match status" value="1"/>
</dbReference>
<dbReference type="Gene3D" id="2.40.50.100">
    <property type="match status" value="1"/>
</dbReference>
<keyword evidence="2" id="KW-1133">Transmembrane helix</keyword>
<name>A0ABT2A9K7_9BURK</name>
<dbReference type="EMBL" id="JANUGX010000020">
    <property type="protein sequence ID" value="MCS0590772.1"/>
    <property type="molecule type" value="Genomic_DNA"/>
</dbReference>
<dbReference type="Gene3D" id="2.40.30.170">
    <property type="match status" value="1"/>
</dbReference>
<reference evidence="5 6" key="1">
    <citation type="submission" date="2022-08" db="EMBL/GenBank/DDBJ databases">
        <title>Reclassification of Massilia species as members of the genera Telluria, Duganella, Pseudoduganella, Mokoshia gen. nov. and Zemynaea gen. nov. using orthogonal and non-orthogonal genome-based approaches.</title>
        <authorList>
            <person name="Bowman J.P."/>
        </authorList>
    </citation>
    <scope>NUCLEOTIDE SEQUENCE [LARGE SCALE GENOMIC DNA]</scope>
    <source>
        <strain evidence="5 6">LMG 28164</strain>
    </source>
</reference>
<evidence type="ECO:0000256" key="1">
    <source>
        <dbReference type="SAM" id="Coils"/>
    </source>
</evidence>
<organism evidence="5 6">
    <name type="scientific">Massilia norwichensis</name>
    <dbReference type="NCBI Taxonomy" id="1442366"/>
    <lineage>
        <taxon>Bacteria</taxon>
        <taxon>Pseudomonadati</taxon>
        <taxon>Pseudomonadota</taxon>
        <taxon>Betaproteobacteria</taxon>
        <taxon>Burkholderiales</taxon>
        <taxon>Oxalobacteraceae</taxon>
        <taxon>Telluria group</taxon>
        <taxon>Massilia</taxon>
    </lineage>
</organism>
<dbReference type="InterPro" id="IPR058625">
    <property type="entry name" value="MdtA-like_BSH"/>
</dbReference>
<keyword evidence="6" id="KW-1185">Reference proteome</keyword>
<feature type="domain" description="p-hydroxybenzoic acid efflux pump subunit AaeA-like beta-barrel" evidence="4">
    <location>
        <begin position="260"/>
        <end position="348"/>
    </location>
</feature>
<dbReference type="PANTHER" id="PTHR30386">
    <property type="entry name" value="MEMBRANE FUSION SUBUNIT OF EMRAB-TOLC MULTIDRUG EFFLUX PUMP"/>
    <property type="match status" value="1"/>
</dbReference>
<dbReference type="SUPFAM" id="SSF111369">
    <property type="entry name" value="HlyD-like secretion proteins"/>
    <property type="match status" value="2"/>
</dbReference>
<dbReference type="InterPro" id="IPR050739">
    <property type="entry name" value="MFP"/>
</dbReference>
<dbReference type="Pfam" id="PF25917">
    <property type="entry name" value="BSH_RND"/>
    <property type="match status" value="1"/>
</dbReference>
<evidence type="ECO:0000259" key="3">
    <source>
        <dbReference type="Pfam" id="PF25917"/>
    </source>
</evidence>
<feature type="coiled-coil region" evidence="1">
    <location>
        <begin position="100"/>
        <end position="155"/>
    </location>
</feature>
<sequence>MAETTTTAAQQKSNRHVIVSGALFALIALIGVLIVLYAWDLPPFRSTVETTENATVRGQVTIISPQLSGYIVEVDVQDFQNVKQGQLLMRIDDRIYQQRLEQARAQLATQRAALANFAQSQKSAAATIAQNEAAVANAGAQAQRAQADLRRVEELAADGSLSTRERDAARAAHAQAVAQTAQSRAALEISRQNLRTVDVNRASLEAAVANAEAAVRLAEIDLSNTRILAPRDGQLGQVTVRLGAFVNAGAQLTALVPQTMWVVANMKETQMAGVRLGQPVTFTVDALNHAKMRGHVEQIAPATGSEFSVITPDNATGNFVKIAQRIPVRISIDPNQELATRLRPGMSVVASIDTKAPAAAAAASKGQQR</sequence>
<dbReference type="Pfam" id="PF25963">
    <property type="entry name" value="Beta-barrel_AAEA"/>
    <property type="match status" value="1"/>
</dbReference>
<proteinExistence type="predicted"/>
<evidence type="ECO:0000259" key="4">
    <source>
        <dbReference type="Pfam" id="PF25963"/>
    </source>
</evidence>
<keyword evidence="2" id="KW-0812">Transmembrane</keyword>
<dbReference type="Proteomes" id="UP001205560">
    <property type="component" value="Unassembled WGS sequence"/>
</dbReference>
<comment type="caution">
    <text evidence="5">The sequence shown here is derived from an EMBL/GenBank/DDBJ whole genome shotgun (WGS) entry which is preliminary data.</text>
</comment>
<evidence type="ECO:0000256" key="2">
    <source>
        <dbReference type="SAM" id="Phobius"/>
    </source>
</evidence>
<accession>A0ABT2A9K7</accession>
<protein>
    <submittedName>
        <fullName evidence="5">HlyD family secretion protein</fullName>
    </submittedName>
</protein>
<feature type="transmembrane region" description="Helical" evidence="2">
    <location>
        <begin position="17"/>
        <end position="39"/>
    </location>
</feature>
<dbReference type="RefSeq" id="WP_258846550.1">
    <property type="nucleotide sequence ID" value="NZ_JANUGX010000020.1"/>
</dbReference>
<feature type="domain" description="Multidrug resistance protein MdtA-like barrel-sandwich hybrid" evidence="3">
    <location>
        <begin position="63"/>
        <end position="256"/>
    </location>
</feature>
<keyword evidence="1" id="KW-0175">Coiled coil</keyword>
<dbReference type="Gene3D" id="1.10.287.470">
    <property type="entry name" value="Helix hairpin bin"/>
    <property type="match status" value="2"/>
</dbReference>
<dbReference type="InterPro" id="IPR058634">
    <property type="entry name" value="AaeA-lik-b-barrel"/>
</dbReference>
<evidence type="ECO:0000313" key="5">
    <source>
        <dbReference type="EMBL" id="MCS0590772.1"/>
    </source>
</evidence>
<evidence type="ECO:0000313" key="6">
    <source>
        <dbReference type="Proteomes" id="UP001205560"/>
    </source>
</evidence>
<keyword evidence="2" id="KW-0472">Membrane</keyword>